<dbReference type="Proteomes" id="UP001519460">
    <property type="component" value="Unassembled WGS sequence"/>
</dbReference>
<dbReference type="EMBL" id="JACVVK020000036">
    <property type="protein sequence ID" value="KAK7500525.1"/>
    <property type="molecule type" value="Genomic_DNA"/>
</dbReference>
<name>A0ABD0LLY9_9CAEN</name>
<evidence type="ECO:0000313" key="1">
    <source>
        <dbReference type="EMBL" id="KAK7500525.1"/>
    </source>
</evidence>
<gene>
    <name evidence="1" type="ORF">BaRGS_00008100</name>
</gene>
<evidence type="ECO:0000313" key="2">
    <source>
        <dbReference type="Proteomes" id="UP001519460"/>
    </source>
</evidence>
<organism evidence="1 2">
    <name type="scientific">Batillaria attramentaria</name>
    <dbReference type="NCBI Taxonomy" id="370345"/>
    <lineage>
        <taxon>Eukaryota</taxon>
        <taxon>Metazoa</taxon>
        <taxon>Spiralia</taxon>
        <taxon>Lophotrochozoa</taxon>
        <taxon>Mollusca</taxon>
        <taxon>Gastropoda</taxon>
        <taxon>Caenogastropoda</taxon>
        <taxon>Sorbeoconcha</taxon>
        <taxon>Cerithioidea</taxon>
        <taxon>Batillariidae</taxon>
        <taxon>Batillaria</taxon>
    </lineage>
</organism>
<reference evidence="1 2" key="1">
    <citation type="journal article" date="2023" name="Sci. Data">
        <title>Genome assembly of the Korean intertidal mud-creeper Batillaria attramentaria.</title>
        <authorList>
            <person name="Patra A.K."/>
            <person name="Ho P.T."/>
            <person name="Jun S."/>
            <person name="Lee S.J."/>
            <person name="Kim Y."/>
            <person name="Won Y.J."/>
        </authorList>
    </citation>
    <scope>NUCLEOTIDE SEQUENCE [LARGE SCALE GENOMIC DNA]</scope>
    <source>
        <strain evidence="1">Wonlab-2016</strain>
    </source>
</reference>
<comment type="caution">
    <text evidence="1">The sequence shown here is derived from an EMBL/GenBank/DDBJ whole genome shotgun (WGS) entry which is preliminary data.</text>
</comment>
<protein>
    <submittedName>
        <fullName evidence="1">Uncharacterized protein</fullName>
    </submittedName>
</protein>
<sequence length="162" mass="19058">MEPLRQKERTGLARMSWQHFDRAEKNVFMAWSVDKSVLPLHPCVTRGRDCFHNPLSKQPLLAGNECGRVLGPHNLERVPRIGRRMMAHTPTSWRVQLEREMDMKCLETDHRSESCQADVKGVPISRWTGPGPPFRMKRQLFSQRRVEWSAFNRRYTSNFRRG</sequence>
<accession>A0ABD0LLY9</accession>
<dbReference type="AlphaFoldDB" id="A0ABD0LLY9"/>
<proteinExistence type="predicted"/>
<keyword evidence="2" id="KW-1185">Reference proteome</keyword>